<evidence type="ECO:0000259" key="1">
    <source>
        <dbReference type="Pfam" id="PF13521"/>
    </source>
</evidence>
<name>A0A2V1K3I7_9BURK</name>
<dbReference type="InterPro" id="IPR027417">
    <property type="entry name" value="P-loop_NTPase"/>
</dbReference>
<comment type="caution">
    <text evidence="2">The sequence shown here is derived from an EMBL/GenBank/DDBJ whole genome shotgun (WGS) entry which is preliminary data.</text>
</comment>
<feature type="domain" description="NadR/Ttd14 AAA" evidence="1">
    <location>
        <begin position="5"/>
        <end position="166"/>
    </location>
</feature>
<dbReference type="RefSeq" id="WP_109061623.1">
    <property type="nucleotide sequence ID" value="NZ_QETA01000003.1"/>
</dbReference>
<accession>A0A2V1K3I7</accession>
<dbReference type="Gene3D" id="3.40.50.300">
    <property type="entry name" value="P-loop containing nucleotide triphosphate hydrolases"/>
    <property type="match status" value="1"/>
</dbReference>
<proteinExistence type="predicted"/>
<dbReference type="EMBL" id="QETA01000003">
    <property type="protein sequence ID" value="PWF23008.1"/>
    <property type="molecule type" value="Genomic_DNA"/>
</dbReference>
<reference evidence="3" key="1">
    <citation type="submission" date="2018-05" db="EMBL/GenBank/DDBJ databases">
        <authorList>
            <person name="Li Y."/>
        </authorList>
    </citation>
    <scope>NUCLEOTIDE SEQUENCE [LARGE SCALE GENOMIC DNA]</scope>
    <source>
        <strain evidence="3">3d-2-2</strain>
    </source>
</reference>
<sequence length="184" mass="20769">MNRFVVISGCSGGGKSTLLSELQRRGHAVVEEPGRRIILEEQCRGGRAVPWIDMAVFLRRAIEVALEDRAQARRNAGWTFFDRGLIDAAAALEALSGESLLDTLGQQHRYHACVFLTPPWPAIYRQDTERRHDFEAALLEYERLRRAYPALGYEISVLPECSVAERADFVLERLEGVSMLRPLS</sequence>
<gene>
    <name evidence="2" type="ORF">DD235_08345</name>
</gene>
<dbReference type="Proteomes" id="UP000245212">
    <property type="component" value="Unassembled WGS sequence"/>
</dbReference>
<dbReference type="InterPro" id="IPR038727">
    <property type="entry name" value="NadR/Ttd14_AAA_dom"/>
</dbReference>
<keyword evidence="3" id="KW-1185">Reference proteome</keyword>
<evidence type="ECO:0000313" key="3">
    <source>
        <dbReference type="Proteomes" id="UP000245212"/>
    </source>
</evidence>
<protein>
    <submittedName>
        <fullName evidence="2">ATPase</fullName>
    </submittedName>
</protein>
<dbReference type="SUPFAM" id="SSF52540">
    <property type="entry name" value="P-loop containing nucleoside triphosphate hydrolases"/>
    <property type="match status" value="1"/>
</dbReference>
<organism evidence="2 3">
    <name type="scientific">Corticimicrobacter populi</name>
    <dbReference type="NCBI Taxonomy" id="2175229"/>
    <lineage>
        <taxon>Bacteria</taxon>
        <taxon>Pseudomonadati</taxon>
        <taxon>Pseudomonadota</taxon>
        <taxon>Betaproteobacteria</taxon>
        <taxon>Burkholderiales</taxon>
        <taxon>Alcaligenaceae</taxon>
        <taxon>Corticimicrobacter</taxon>
    </lineage>
</organism>
<evidence type="ECO:0000313" key="2">
    <source>
        <dbReference type="EMBL" id="PWF23008.1"/>
    </source>
</evidence>
<dbReference type="Pfam" id="PF13521">
    <property type="entry name" value="AAA_28"/>
    <property type="match status" value="1"/>
</dbReference>
<dbReference type="AlphaFoldDB" id="A0A2V1K3I7"/>